<feature type="binding site" evidence="5">
    <location>
        <position position="91"/>
    </location>
    <ligand>
        <name>Mg(2+)</name>
        <dbReference type="ChEBI" id="CHEBI:18420"/>
        <label>1</label>
        <note>catalytic</note>
    </ligand>
</feature>
<dbReference type="PANTHER" id="PTHR20854:SF4">
    <property type="entry name" value="INOSITOL-1-MONOPHOSPHATASE-RELATED"/>
    <property type="match status" value="1"/>
</dbReference>
<accession>A0A9X2L932</accession>
<feature type="binding site" evidence="5">
    <location>
        <position position="215"/>
    </location>
    <ligand>
        <name>Mg(2+)</name>
        <dbReference type="ChEBI" id="CHEBI:18420"/>
        <label>1</label>
        <note>catalytic</note>
    </ligand>
</feature>
<dbReference type="InterPro" id="IPR000760">
    <property type="entry name" value="Inositol_monophosphatase-like"/>
</dbReference>
<evidence type="ECO:0000256" key="1">
    <source>
        <dbReference type="ARBA" id="ARBA00009759"/>
    </source>
</evidence>
<dbReference type="RefSeq" id="WP_256619252.1">
    <property type="nucleotide sequence ID" value="NZ_JANIBC010000004.1"/>
</dbReference>
<dbReference type="GO" id="GO:0046872">
    <property type="term" value="F:metal ion binding"/>
    <property type="evidence" value="ECO:0007669"/>
    <property type="project" value="UniProtKB-KW"/>
</dbReference>
<dbReference type="Proteomes" id="UP001142610">
    <property type="component" value="Unassembled WGS sequence"/>
</dbReference>
<keyword evidence="7" id="KW-1185">Reference proteome</keyword>
<dbReference type="EMBL" id="JANIBC010000004">
    <property type="protein sequence ID" value="MCQ8185375.1"/>
    <property type="molecule type" value="Genomic_DNA"/>
</dbReference>
<dbReference type="InterPro" id="IPR020583">
    <property type="entry name" value="Inositol_monoP_metal-BS"/>
</dbReference>
<keyword evidence="2 5" id="KW-0479">Metal-binding</keyword>
<sequence>MTDLVKAEALLREAAETFIMPRWRSLSEGEVEEKSGPQDLVTVADREAELFLTRALEDLLPGSKVIGEEAVSAGTVSAAALAGEGTFWLVDPVDGTNNFVHGSDRFGVMAALVRDQKVRAGLIYLPVDGRCAVAEEGSGAFFGGERLRCGGTKPFSEASGDFSRTYVEEPYRSTFDLATRKGRETRQGRCSAYAYTDTARGIIDYVIQYIMTPWDHAPGQIIVEEAGGRFGFLPDGEAYTPVAREPRPMLVTGRAGDWEGYAEVLGEV</sequence>
<dbReference type="GO" id="GO:0008934">
    <property type="term" value="F:inositol monophosphate 1-phosphatase activity"/>
    <property type="evidence" value="ECO:0007669"/>
    <property type="project" value="TreeGrafter"/>
</dbReference>
<protein>
    <submittedName>
        <fullName evidence="6">Inositol monophosphatase</fullName>
    </submittedName>
</protein>
<dbReference type="Gene3D" id="3.40.190.80">
    <property type="match status" value="1"/>
</dbReference>
<dbReference type="PRINTS" id="PR00377">
    <property type="entry name" value="IMPHPHTASES"/>
</dbReference>
<evidence type="ECO:0000256" key="5">
    <source>
        <dbReference type="PIRSR" id="PIRSR600760-2"/>
    </source>
</evidence>
<dbReference type="AlphaFoldDB" id="A0A9X2L932"/>
<gene>
    <name evidence="6" type="ORF">NOG11_08210</name>
</gene>
<dbReference type="GO" id="GO:0007165">
    <property type="term" value="P:signal transduction"/>
    <property type="evidence" value="ECO:0007669"/>
    <property type="project" value="TreeGrafter"/>
</dbReference>
<name>A0A9X2L932_9PROT</name>
<evidence type="ECO:0000256" key="3">
    <source>
        <dbReference type="ARBA" id="ARBA00022801"/>
    </source>
</evidence>
<feature type="binding site" evidence="5">
    <location>
        <position position="94"/>
    </location>
    <ligand>
        <name>Mg(2+)</name>
        <dbReference type="ChEBI" id="CHEBI:18420"/>
        <label>1</label>
        <note>catalytic</note>
    </ligand>
</feature>
<evidence type="ECO:0000256" key="2">
    <source>
        <dbReference type="ARBA" id="ARBA00022723"/>
    </source>
</evidence>
<comment type="similarity">
    <text evidence="1">Belongs to the inositol monophosphatase superfamily.</text>
</comment>
<evidence type="ECO:0000256" key="4">
    <source>
        <dbReference type="ARBA" id="ARBA00022842"/>
    </source>
</evidence>
<evidence type="ECO:0000313" key="6">
    <source>
        <dbReference type="EMBL" id="MCQ8185375.1"/>
    </source>
</evidence>
<dbReference type="PROSITE" id="PS00629">
    <property type="entry name" value="IMP_1"/>
    <property type="match status" value="1"/>
</dbReference>
<keyword evidence="4 5" id="KW-0460">Magnesium</keyword>
<dbReference type="SUPFAM" id="SSF56655">
    <property type="entry name" value="Carbohydrate phosphatase"/>
    <property type="match status" value="1"/>
</dbReference>
<evidence type="ECO:0000313" key="7">
    <source>
        <dbReference type="Proteomes" id="UP001142610"/>
    </source>
</evidence>
<comment type="caution">
    <text evidence="6">The sequence shown here is derived from an EMBL/GenBank/DDBJ whole genome shotgun (WGS) entry which is preliminary data.</text>
</comment>
<reference evidence="6" key="1">
    <citation type="submission" date="2022-07" db="EMBL/GenBank/DDBJ databases">
        <title>Parvularcula maris sp. nov., an algicidal bacterium isolated from seawater.</title>
        <authorList>
            <person name="Li F."/>
        </authorList>
    </citation>
    <scope>NUCLEOTIDE SEQUENCE</scope>
    <source>
        <strain evidence="6">BGMRC 0090</strain>
    </source>
</reference>
<dbReference type="Gene3D" id="3.30.540.10">
    <property type="entry name" value="Fructose-1,6-Bisphosphatase, subunit A, domain 1"/>
    <property type="match status" value="1"/>
</dbReference>
<dbReference type="PANTHER" id="PTHR20854">
    <property type="entry name" value="INOSITOL MONOPHOSPHATASE"/>
    <property type="match status" value="1"/>
</dbReference>
<comment type="cofactor">
    <cofactor evidence="5">
        <name>Mg(2+)</name>
        <dbReference type="ChEBI" id="CHEBI:18420"/>
    </cofactor>
</comment>
<feature type="binding site" evidence="5">
    <location>
        <position position="68"/>
    </location>
    <ligand>
        <name>Mg(2+)</name>
        <dbReference type="ChEBI" id="CHEBI:18420"/>
        <label>1</label>
        <note>catalytic</note>
    </ligand>
</feature>
<dbReference type="CDD" id="cd01637">
    <property type="entry name" value="IMPase_like"/>
    <property type="match status" value="1"/>
</dbReference>
<keyword evidence="3" id="KW-0378">Hydrolase</keyword>
<organism evidence="6 7">
    <name type="scientific">Parvularcula maris</name>
    <dbReference type="NCBI Taxonomy" id="2965077"/>
    <lineage>
        <taxon>Bacteria</taxon>
        <taxon>Pseudomonadati</taxon>
        <taxon>Pseudomonadota</taxon>
        <taxon>Alphaproteobacteria</taxon>
        <taxon>Parvularculales</taxon>
        <taxon>Parvularculaceae</taxon>
        <taxon>Parvularcula</taxon>
    </lineage>
</organism>
<proteinExistence type="inferred from homology"/>
<dbReference type="GO" id="GO:0006020">
    <property type="term" value="P:inositol metabolic process"/>
    <property type="evidence" value="ECO:0007669"/>
    <property type="project" value="TreeGrafter"/>
</dbReference>
<dbReference type="Pfam" id="PF00459">
    <property type="entry name" value="Inositol_P"/>
    <property type="match status" value="1"/>
</dbReference>